<dbReference type="GO" id="GO:0030288">
    <property type="term" value="C:outer membrane-bounded periplasmic space"/>
    <property type="evidence" value="ECO:0007669"/>
    <property type="project" value="UniProtKB-ARBA"/>
</dbReference>
<dbReference type="Gene3D" id="3.10.105.10">
    <property type="entry name" value="Dipeptide-binding Protein, Domain 3"/>
    <property type="match status" value="1"/>
</dbReference>
<dbReference type="PIRSF" id="PIRSF002741">
    <property type="entry name" value="MppA"/>
    <property type="match status" value="1"/>
</dbReference>
<dbReference type="SUPFAM" id="SSF53850">
    <property type="entry name" value="Periplasmic binding protein-like II"/>
    <property type="match status" value="1"/>
</dbReference>
<evidence type="ECO:0000256" key="2">
    <source>
        <dbReference type="ARBA" id="ARBA00005695"/>
    </source>
</evidence>
<keyword evidence="3" id="KW-0813">Transport</keyword>
<sequence length="514" mass="56808">MEKITMHQRFITLLLVITVLGAVYAPPIAAETLRVGEMFEIDSLDPAQGGTFVKEKALIAETLVEPAPDFTLIPGLAESWTMVSDTVWEFRLRKGVFFHNGAALTARTAADSITRALAINPAIAGITRIKNVAATGEQTLQIRTDGPFMALPAALVYADLAIVHPESETNDQGIIVHPIGTGPYQLVAWKRAEQTVRLTRNETYWGPKPKIARIEFRAIPDPATRSLAIQKGSIDLVPDAPYGDLELLRKKGLSVTIANAARVYQISFGSLTGTPFADVRVRKALSLAINREDIVRYVLFGMGKPAAGPYEENMMFANKDLNTSVFDPGKANVLLTEAGWVDTEGRGVRRKDGRPLALTLYTHPQRPGQKPMAMAIAQQWMAVGVKSDVRVMNWSAIGMEMKPGDARLGANATAMIPDPDYYLRRLYARTSPDNQWGYVNQTVEDLLSEGIREKDPARRLETYKKIQALVVEDQPLIHVSYYGVNIITSPKVNGFVFNPVCHDYMLNTQMTLEK</sequence>
<accession>A0A5K8AAQ3</accession>
<dbReference type="Proteomes" id="UP000422108">
    <property type="component" value="Chromosome"/>
</dbReference>
<name>A0A5K8AAQ3_9BACT</name>
<keyword evidence="7" id="KW-1185">Reference proteome</keyword>
<dbReference type="Gene3D" id="3.40.190.10">
    <property type="entry name" value="Periplasmic binding protein-like II"/>
    <property type="match status" value="1"/>
</dbReference>
<dbReference type="GO" id="GO:1904680">
    <property type="term" value="F:peptide transmembrane transporter activity"/>
    <property type="evidence" value="ECO:0007669"/>
    <property type="project" value="TreeGrafter"/>
</dbReference>
<dbReference type="InterPro" id="IPR030678">
    <property type="entry name" value="Peptide/Ni-bd"/>
</dbReference>
<comment type="subcellular location">
    <subcellularLocation>
        <location evidence="1">Cell envelope</location>
    </subcellularLocation>
</comment>
<gene>
    <name evidence="6" type="ORF">DSCOOX_27790</name>
</gene>
<evidence type="ECO:0000313" key="7">
    <source>
        <dbReference type="Proteomes" id="UP000422108"/>
    </source>
</evidence>
<dbReference type="GO" id="GO:0043190">
    <property type="term" value="C:ATP-binding cassette (ABC) transporter complex"/>
    <property type="evidence" value="ECO:0007669"/>
    <property type="project" value="InterPro"/>
</dbReference>
<dbReference type="InterPro" id="IPR000914">
    <property type="entry name" value="SBP_5_dom"/>
</dbReference>
<evidence type="ECO:0000256" key="1">
    <source>
        <dbReference type="ARBA" id="ARBA00004196"/>
    </source>
</evidence>
<protein>
    <submittedName>
        <fullName evidence="6">Peptide ABC transporter substrate-binding protein</fullName>
    </submittedName>
</protein>
<organism evidence="6 7">
    <name type="scientific">Desulfosarcina ovata subsp. ovata</name>
    <dbReference type="NCBI Taxonomy" id="2752305"/>
    <lineage>
        <taxon>Bacteria</taxon>
        <taxon>Pseudomonadati</taxon>
        <taxon>Thermodesulfobacteriota</taxon>
        <taxon>Desulfobacteria</taxon>
        <taxon>Desulfobacterales</taxon>
        <taxon>Desulfosarcinaceae</taxon>
        <taxon>Desulfosarcina</taxon>
    </lineage>
</organism>
<dbReference type="EMBL" id="AP021879">
    <property type="protein sequence ID" value="BBO89599.1"/>
    <property type="molecule type" value="Genomic_DNA"/>
</dbReference>
<keyword evidence="4" id="KW-0732">Signal</keyword>
<evidence type="ECO:0000259" key="5">
    <source>
        <dbReference type="Pfam" id="PF00496"/>
    </source>
</evidence>
<dbReference type="GO" id="GO:0015833">
    <property type="term" value="P:peptide transport"/>
    <property type="evidence" value="ECO:0007669"/>
    <property type="project" value="TreeGrafter"/>
</dbReference>
<feature type="domain" description="Solute-binding protein family 5" evidence="5">
    <location>
        <begin position="72"/>
        <end position="430"/>
    </location>
</feature>
<dbReference type="InterPro" id="IPR039424">
    <property type="entry name" value="SBP_5"/>
</dbReference>
<evidence type="ECO:0000313" key="6">
    <source>
        <dbReference type="EMBL" id="BBO89599.1"/>
    </source>
</evidence>
<proteinExistence type="inferred from homology"/>
<dbReference type="CDD" id="cd08490">
    <property type="entry name" value="PBP2_NikA_DppA_OppA_like_3"/>
    <property type="match status" value="1"/>
</dbReference>
<comment type="similarity">
    <text evidence="2">Belongs to the bacterial solute-binding protein 5 family.</text>
</comment>
<dbReference type="PANTHER" id="PTHR30290">
    <property type="entry name" value="PERIPLASMIC BINDING COMPONENT OF ABC TRANSPORTER"/>
    <property type="match status" value="1"/>
</dbReference>
<evidence type="ECO:0000256" key="3">
    <source>
        <dbReference type="ARBA" id="ARBA00022448"/>
    </source>
</evidence>
<dbReference type="PANTHER" id="PTHR30290:SF10">
    <property type="entry name" value="PERIPLASMIC OLIGOPEPTIDE-BINDING PROTEIN-RELATED"/>
    <property type="match status" value="1"/>
</dbReference>
<dbReference type="Pfam" id="PF00496">
    <property type="entry name" value="SBP_bac_5"/>
    <property type="match status" value="1"/>
</dbReference>
<dbReference type="AlphaFoldDB" id="A0A5K8AAQ3"/>
<reference evidence="6 7" key="1">
    <citation type="submission" date="2019-11" db="EMBL/GenBank/DDBJ databases">
        <title>Comparative genomics of hydrocarbon-degrading Desulfosarcina strains.</title>
        <authorList>
            <person name="Watanabe M."/>
            <person name="Kojima H."/>
            <person name="Fukui M."/>
        </authorList>
    </citation>
    <scope>NUCLEOTIDE SEQUENCE [LARGE SCALE GENOMIC DNA]</scope>
    <source>
        <strain evidence="7">oXyS1</strain>
    </source>
</reference>
<evidence type="ECO:0000256" key="4">
    <source>
        <dbReference type="ARBA" id="ARBA00022729"/>
    </source>
</evidence>